<dbReference type="PANTHER" id="PTHR43353">
    <property type="entry name" value="SUCCINATE-SEMIALDEHYDE DEHYDROGENASE, MITOCHONDRIAL"/>
    <property type="match status" value="1"/>
</dbReference>
<evidence type="ECO:0000313" key="11">
    <source>
        <dbReference type="EMBL" id="KAG6521853.1"/>
    </source>
</evidence>
<dbReference type="Proteomes" id="UP000734854">
    <property type="component" value="Unassembled WGS sequence"/>
</dbReference>
<dbReference type="InterPro" id="IPR015590">
    <property type="entry name" value="Aldehyde_DH_dom"/>
</dbReference>
<dbReference type="PROSITE" id="PS00687">
    <property type="entry name" value="ALDEHYDE_DEHYDR_GLU"/>
    <property type="match status" value="1"/>
</dbReference>
<gene>
    <name evidence="11" type="ORF">ZIOFF_018986</name>
</gene>
<evidence type="ECO:0000256" key="2">
    <source>
        <dbReference type="ARBA" id="ARBA00009986"/>
    </source>
</evidence>
<dbReference type="EMBL" id="JACMSC010000005">
    <property type="protein sequence ID" value="KAG6521853.1"/>
    <property type="molecule type" value="Genomic_DNA"/>
</dbReference>
<comment type="caution">
    <text evidence="11">The sequence shown here is derived from an EMBL/GenBank/DDBJ whole genome shotgun (WGS) entry which is preliminary data.</text>
</comment>
<dbReference type="InterPro" id="IPR016161">
    <property type="entry name" value="Ald_DH/histidinol_DH"/>
</dbReference>
<name>A0A8J5HLF9_ZINOF</name>
<dbReference type="Gene3D" id="3.40.605.10">
    <property type="entry name" value="Aldehyde Dehydrogenase, Chain A, domain 1"/>
    <property type="match status" value="2"/>
</dbReference>
<dbReference type="EC" id="1.2.1.24" evidence="3"/>
<proteinExistence type="inferred from homology"/>
<evidence type="ECO:0000256" key="7">
    <source>
        <dbReference type="PROSITE-ProRule" id="PRU10007"/>
    </source>
</evidence>
<evidence type="ECO:0000256" key="8">
    <source>
        <dbReference type="RuleBase" id="RU003345"/>
    </source>
</evidence>
<dbReference type="InterPro" id="IPR016162">
    <property type="entry name" value="Ald_DH_N"/>
</dbReference>
<keyword evidence="5 8" id="KW-0560">Oxidoreductase</keyword>
<evidence type="ECO:0000313" key="12">
    <source>
        <dbReference type="Proteomes" id="UP000734854"/>
    </source>
</evidence>
<feature type="domain" description="Aldehyde dehydrogenase" evidence="10">
    <location>
        <begin position="314"/>
        <end position="648"/>
    </location>
</feature>
<keyword evidence="12" id="KW-1185">Reference proteome</keyword>
<accession>A0A8J5HLF9</accession>
<dbReference type="SUPFAM" id="SSF53474">
    <property type="entry name" value="alpha/beta-Hydrolases"/>
    <property type="match status" value="1"/>
</dbReference>
<dbReference type="PROSITE" id="PS00070">
    <property type="entry name" value="ALDEHYDE_DEHYDR_CYS"/>
    <property type="match status" value="1"/>
</dbReference>
<organism evidence="11 12">
    <name type="scientific">Zingiber officinale</name>
    <name type="common">Ginger</name>
    <name type="synonym">Amomum zingiber</name>
    <dbReference type="NCBI Taxonomy" id="94328"/>
    <lineage>
        <taxon>Eukaryota</taxon>
        <taxon>Viridiplantae</taxon>
        <taxon>Streptophyta</taxon>
        <taxon>Embryophyta</taxon>
        <taxon>Tracheophyta</taxon>
        <taxon>Spermatophyta</taxon>
        <taxon>Magnoliopsida</taxon>
        <taxon>Liliopsida</taxon>
        <taxon>Zingiberales</taxon>
        <taxon>Zingiberaceae</taxon>
        <taxon>Zingiber</taxon>
    </lineage>
</organism>
<dbReference type="Gene3D" id="3.40.309.10">
    <property type="entry name" value="Aldehyde Dehydrogenase, Chain A, domain 2"/>
    <property type="match status" value="1"/>
</dbReference>
<dbReference type="InterPro" id="IPR029510">
    <property type="entry name" value="Ald_DH_CS_GLU"/>
</dbReference>
<protein>
    <recommendedName>
        <fullName evidence="4">Succinate-semialdehyde dehydrogenase, mitochondrial</fullName>
        <ecNumber evidence="3">1.2.1.24</ecNumber>
    </recommendedName>
    <alternativeName>
        <fullName evidence="6">NAD(+)-dependent succinic semialdehyde dehydrogenase</fullName>
    </alternativeName>
</protein>
<dbReference type="FunFam" id="3.40.309.10:FF:000004">
    <property type="entry name" value="Succinate-semialdehyde dehydrogenase I"/>
    <property type="match status" value="1"/>
</dbReference>
<evidence type="ECO:0000256" key="4">
    <source>
        <dbReference type="ARBA" id="ARBA00019842"/>
    </source>
</evidence>
<feature type="domain" description="Aldehyde dehydrogenase" evidence="10">
    <location>
        <begin position="148"/>
        <end position="274"/>
    </location>
</feature>
<dbReference type="FunFam" id="3.40.605.10:FF:000026">
    <property type="entry name" value="Aldehyde dehydrogenase, putative"/>
    <property type="match status" value="1"/>
</dbReference>
<dbReference type="InterPro" id="IPR016160">
    <property type="entry name" value="Ald_DH_CS_CYS"/>
</dbReference>
<feature type="signal peptide" evidence="9">
    <location>
        <begin position="1"/>
        <end position="18"/>
    </location>
</feature>
<evidence type="ECO:0000256" key="3">
    <source>
        <dbReference type="ARBA" id="ARBA00013051"/>
    </source>
</evidence>
<keyword evidence="9" id="KW-0732">Signal</keyword>
<feature type="active site" evidence="7">
    <location>
        <position position="425"/>
    </location>
</feature>
<evidence type="ECO:0000259" key="10">
    <source>
        <dbReference type="Pfam" id="PF00171"/>
    </source>
</evidence>
<evidence type="ECO:0000256" key="6">
    <source>
        <dbReference type="ARBA" id="ARBA00030806"/>
    </source>
</evidence>
<dbReference type="PANTHER" id="PTHR43353:SF5">
    <property type="entry name" value="SUCCINATE-SEMIALDEHYDE DEHYDROGENASE, MITOCHONDRIAL"/>
    <property type="match status" value="1"/>
</dbReference>
<dbReference type="GO" id="GO:0004777">
    <property type="term" value="F:succinate-semialdehyde dehydrogenase (NAD+) activity"/>
    <property type="evidence" value="ECO:0007669"/>
    <property type="project" value="UniProtKB-EC"/>
</dbReference>
<dbReference type="Pfam" id="PF00171">
    <property type="entry name" value="Aldedh"/>
    <property type="match status" value="2"/>
</dbReference>
<sequence>MVFIQILSLVAWGFHVLALDLRGYNDSSVPPDAASYSVLHVVGDLVALLDALVLSQKCEYACHGAEWHVKNFGHGSERAVSRFVPVAIISDPVQSQWRCAAQAFSAAAFLTPSESSAARQMSTEPRVAVDRLRQSGLLRTQGLIGGKWIDAYDGKTIPVHNPATGDVIANVPFMGRNEAINAISSAHETFTSWSKLTANERSKRLRKWYDLIISHKEDLALLITLEQGKPLKESLGEVNYGASFIEFFAEEAKRIYGDIIPPTIDDRRLLVLKQAILDCQLDMFNFHIAYPSTFLLRKYLKLTVSSVYGSCDNPSPVGVVGAITPWNFPLAMITRKVGPALASGCTAVVKPSEYTPLTALAAAELALQAGISPGALNIVFGNAPDIGDSLLESTKVRKITFTGSTAVGKKLMAGSASTVKKISLELGGNAPCIVFDDADLDVAVKGTLAAKFRNSGQTCVCANRILVQEGIYDKFASAFAKAVQALEVGNGLIETTVQGPLINEAALEKVESLVKDATGKGADVLVGGRRHSLGRTFYEPTVLGNVNNEMLISSQEVFGPVARLLRFKTEEEAIQIANDTNAGLAAYIFTRSMPRSWRVSEALEYGLVGVNEGLISTEVAPFGGFKQSGLGREGSKYGIDEYLEIKYVCLGNLKEV</sequence>
<dbReference type="FunFam" id="3.40.605.10:FF:000063">
    <property type="entry name" value="Succinate-semialdehyde dehydrogenase, mitochondrial"/>
    <property type="match status" value="2"/>
</dbReference>
<evidence type="ECO:0000256" key="5">
    <source>
        <dbReference type="ARBA" id="ARBA00023002"/>
    </source>
</evidence>
<comment type="pathway">
    <text evidence="1">Amino-acid degradation; 4-aminobutanoate degradation.</text>
</comment>
<evidence type="ECO:0000256" key="9">
    <source>
        <dbReference type="SAM" id="SignalP"/>
    </source>
</evidence>
<dbReference type="InterPro" id="IPR029058">
    <property type="entry name" value="AB_hydrolase_fold"/>
</dbReference>
<dbReference type="SUPFAM" id="SSF53720">
    <property type="entry name" value="ALDH-like"/>
    <property type="match status" value="2"/>
</dbReference>
<evidence type="ECO:0000256" key="1">
    <source>
        <dbReference type="ARBA" id="ARBA00005176"/>
    </source>
</evidence>
<dbReference type="CDD" id="cd07103">
    <property type="entry name" value="ALDH_F5_SSADH_GabD"/>
    <property type="match status" value="1"/>
</dbReference>
<dbReference type="GO" id="GO:0009450">
    <property type="term" value="P:gamma-aminobutyric acid catabolic process"/>
    <property type="evidence" value="ECO:0007669"/>
    <property type="project" value="TreeGrafter"/>
</dbReference>
<dbReference type="InterPro" id="IPR050740">
    <property type="entry name" value="Aldehyde_DH_Superfamily"/>
</dbReference>
<comment type="similarity">
    <text evidence="2 8">Belongs to the aldehyde dehydrogenase family.</text>
</comment>
<dbReference type="InterPro" id="IPR016163">
    <property type="entry name" value="Ald_DH_C"/>
</dbReference>
<reference evidence="11 12" key="1">
    <citation type="submission" date="2020-08" db="EMBL/GenBank/DDBJ databases">
        <title>Plant Genome Project.</title>
        <authorList>
            <person name="Zhang R.-G."/>
        </authorList>
    </citation>
    <scope>NUCLEOTIDE SEQUENCE [LARGE SCALE GENOMIC DNA]</scope>
    <source>
        <tissue evidence="11">Rhizome</tissue>
    </source>
</reference>
<dbReference type="Gene3D" id="3.40.50.1820">
    <property type="entry name" value="alpha/beta hydrolase"/>
    <property type="match status" value="1"/>
</dbReference>
<dbReference type="AlphaFoldDB" id="A0A8J5HLF9"/>
<feature type="chain" id="PRO_5035249629" description="Succinate-semialdehyde dehydrogenase, mitochondrial" evidence="9">
    <location>
        <begin position="19"/>
        <end position="656"/>
    </location>
</feature>